<sequence>MKRGIECEVTAAQAYSKVMNDNVNLYPCGVIVNPWCHWLAATPDRKVYAPDRNQPHGFVGNKVSKH</sequence>
<dbReference type="InterPro" id="IPR011604">
    <property type="entry name" value="PDDEXK-like_dom_sf"/>
</dbReference>
<reference evidence="1" key="1">
    <citation type="submission" date="2018-11" db="EMBL/GenBank/DDBJ databases">
        <authorList>
            <person name="Alioto T."/>
            <person name="Alioto T."/>
        </authorList>
    </citation>
    <scope>NUCLEOTIDE SEQUENCE</scope>
</reference>
<evidence type="ECO:0000313" key="1">
    <source>
        <dbReference type="EMBL" id="VDI68696.1"/>
    </source>
</evidence>
<gene>
    <name evidence="1" type="ORF">MGAL_10B079485</name>
</gene>
<comment type="caution">
    <text evidence="1">The sequence shown here is derived from an EMBL/GenBank/DDBJ whole genome shotgun (WGS) entry which is preliminary data.</text>
</comment>
<dbReference type="SUPFAM" id="SSF52980">
    <property type="entry name" value="Restriction endonuclease-like"/>
    <property type="match status" value="1"/>
</dbReference>
<dbReference type="GO" id="GO:0006281">
    <property type="term" value="P:DNA repair"/>
    <property type="evidence" value="ECO:0007669"/>
    <property type="project" value="UniProtKB-ARBA"/>
</dbReference>
<keyword evidence="2" id="KW-1185">Reference proteome</keyword>
<dbReference type="EMBL" id="UYJE01008936">
    <property type="protein sequence ID" value="VDI68696.1"/>
    <property type="molecule type" value="Genomic_DNA"/>
</dbReference>
<evidence type="ECO:0000313" key="2">
    <source>
        <dbReference type="Proteomes" id="UP000596742"/>
    </source>
</evidence>
<proteinExistence type="predicted"/>
<dbReference type="AlphaFoldDB" id="A0A8B6GU73"/>
<name>A0A8B6GU73_MYTGA</name>
<dbReference type="OrthoDB" id="6123373at2759"/>
<dbReference type="InterPro" id="IPR011335">
    <property type="entry name" value="Restrct_endonuc-II-like"/>
</dbReference>
<accession>A0A8B6GU73</accession>
<protein>
    <submittedName>
        <fullName evidence="1">Uncharacterized protein</fullName>
    </submittedName>
</protein>
<dbReference type="Proteomes" id="UP000596742">
    <property type="component" value="Unassembled WGS sequence"/>
</dbReference>
<dbReference type="Gene3D" id="3.90.320.10">
    <property type="match status" value="1"/>
</dbReference>
<organism evidence="1 2">
    <name type="scientific">Mytilus galloprovincialis</name>
    <name type="common">Mediterranean mussel</name>
    <dbReference type="NCBI Taxonomy" id="29158"/>
    <lineage>
        <taxon>Eukaryota</taxon>
        <taxon>Metazoa</taxon>
        <taxon>Spiralia</taxon>
        <taxon>Lophotrochozoa</taxon>
        <taxon>Mollusca</taxon>
        <taxon>Bivalvia</taxon>
        <taxon>Autobranchia</taxon>
        <taxon>Pteriomorphia</taxon>
        <taxon>Mytilida</taxon>
        <taxon>Mytiloidea</taxon>
        <taxon>Mytilidae</taxon>
        <taxon>Mytilinae</taxon>
        <taxon>Mytilus</taxon>
    </lineage>
</organism>